<feature type="domain" description="SgrA-like Ig-like" evidence="3">
    <location>
        <begin position="35"/>
        <end position="144"/>
    </location>
</feature>
<dbReference type="Proteomes" id="UP000281752">
    <property type="component" value="Unassembled WGS sequence"/>
</dbReference>
<evidence type="ECO:0000313" key="5">
    <source>
        <dbReference type="Proteomes" id="UP000281752"/>
    </source>
</evidence>
<dbReference type="InterPro" id="IPR054770">
    <property type="entry name" value="SgrA-like_Ig-like"/>
</dbReference>
<keyword evidence="2" id="KW-1133">Transmembrane helix</keyword>
<evidence type="ECO:0000256" key="1">
    <source>
        <dbReference type="SAM" id="MobiDB-lite"/>
    </source>
</evidence>
<feature type="compositionally biased region" description="Low complexity" evidence="1">
    <location>
        <begin position="149"/>
        <end position="340"/>
    </location>
</feature>
<dbReference type="AlphaFoldDB" id="A0AB74CQB7"/>
<evidence type="ECO:0000313" key="4">
    <source>
        <dbReference type="EMBL" id="ROX53512.1"/>
    </source>
</evidence>
<organism evidence="4 5">
    <name type="scientific">Enterococcus faecium</name>
    <name type="common">Streptococcus faecium</name>
    <dbReference type="NCBI Taxonomy" id="1352"/>
    <lineage>
        <taxon>Bacteria</taxon>
        <taxon>Bacillati</taxon>
        <taxon>Bacillota</taxon>
        <taxon>Bacilli</taxon>
        <taxon>Lactobacillales</taxon>
        <taxon>Enterococcaceae</taxon>
        <taxon>Enterococcus</taxon>
    </lineage>
</organism>
<gene>
    <name evidence="4" type="ORF">EGW36_12855</name>
</gene>
<keyword evidence="2" id="KW-0812">Transmembrane</keyword>
<feature type="region of interest" description="Disordered" evidence="1">
    <location>
        <begin position="139"/>
        <end position="400"/>
    </location>
</feature>
<dbReference type="EMBL" id="RKNM01000023">
    <property type="protein sequence ID" value="ROX53512.1"/>
    <property type="molecule type" value="Genomic_DNA"/>
</dbReference>
<dbReference type="Pfam" id="PF22312">
    <property type="entry name" value="SgrA_ig-like"/>
    <property type="match status" value="1"/>
</dbReference>
<comment type="caution">
    <text evidence="4">The sequence shown here is derived from an EMBL/GenBank/DDBJ whole genome shotgun (WGS) entry which is preliminary data.</text>
</comment>
<name>A0AB74CQB7_ENTFC</name>
<keyword evidence="2" id="KW-0472">Membrane</keyword>
<evidence type="ECO:0000256" key="2">
    <source>
        <dbReference type="SAM" id="Phobius"/>
    </source>
</evidence>
<feature type="transmembrane region" description="Helical" evidence="2">
    <location>
        <begin position="407"/>
        <end position="428"/>
    </location>
</feature>
<accession>A0AB74CQB7</accession>
<feature type="compositionally biased region" description="Basic and acidic residues" evidence="1">
    <location>
        <begin position="379"/>
        <end position="395"/>
    </location>
</feature>
<evidence type="ECO:0000259" key="3">
    <source>
        <dbReference type="Pfam" id="PF22312"/>
    </source>
</evidence>
<sequence>MKKTATVLFVILGLSIIATMIGISTSANERANENLSFTVKTDRIVYDMTQQVITIPVKPNKSVNASDVHAVLTYGWDGNGSSEKVIGEVYLKDLQWTAGIEYTIMISAELSIDEIKSKDKVDLIVFYDGQMTITENLKPSSWTVVGPPSSTESTSSESSTESTSSESSTESTSSESSTENTSSESSTDSTSSESSTDSTSSESSTDSTSSESSTDSTSSESSTDSTSSESSTDSTSSESSTDSTSSESSTNSTSSESSTDSTSSESSTESTSSESSTESTSSESSTDSTSSESSTESTSSESSTDSTSSESSTENTSNESSTESTSSESSIENTSSESSTGKVNNELDLVPIIPTKEQKRNAGSNLKSVLKQPDFVSRGIDRQEKAKETDKRKSGLPETGSRTLNKLITWMGVLLILIVGASYFRSLFHRVK</sequence>
<reference evidence="4 5" key="1">
    <citation type="submission" date="2018-10" db="EMBL/GenBank/DDBJ databases">
        <title>Genotypes and phenotypes of Enterococci isolated from broiler chickens.</title>
        <authorList>
            <person name="Muhammad A.R."/>
            <person name="Diarra M.S."/>
        </authorList>
    </citation>
    <scope>NUCLEOTIDE SEQUENCE [LARGE SCALE GENOMIC DNA]</scope>
    <source>
        <strain evidence="4 5">P5 C A 35</strain>
    </source>
</reference>
<proteinExistence type="predicted"/>
<protein>
    <submittedName>
        <fullName evidence="4">Peptidase</fullName>
    </submittedName>
</protein>